<dbReference type="GO" id="GO:0005975">
    <property type="term" value="P:carbohydrate metabolic process"/>
    <property type="evidence" value="ECO:0007669"/>
    <property type="project" value="InterPro"/>
</dbReference>
<dbReference type="PANTHER" id="PTHR10309:SF0">
    <property type="entry name" value="MANNOSE-6-PHOSPHATE ISOMERASE"/>
    <property type="match status" value="1"/>
</dbReference>
<evidence type="ECO:0000259" key="12">
    <source>
        <dbReference type="Pfam" id="PF21621"/>
    </source>
</evidence>
<dbReference type="OrthoDB" id="9792649at2"/>
<dbReference type="NCBIfam" id="TIGR00218">
    <property type="entry name" value="manA"/>
    <property type="match status" value="1"/>
</dbReference>
<feature type="binding site" evidence="10">
    <location>
        <position position="97"/>
    </location>
    <ligand>
        <name>Zn(2+)</name>
        <dbReference type="ChEBI" id="CHEBI:29105"/>
    </ligand>
</feature>
<dbReference type="InterPro" id="IPR011051">
    <property type="entry name" value="RmlC_Cupin_sf"/>
</dbReference>
<dbReference type="PRINTS" id="PR00714">
    <property type="entry name" value="MAN6PISMRASE"/>
</dbReference>
<dbReference type="InterPro" id="IPR049071">
    <property type="entry name" value="MPI_cupin_dom"/>
</dbReference>
<dbReference type="PANTHER" id="PTHR10309">
    <property type="entry name" value="MANNOSE-6-PHOSPHATE ISOMERASE"/>
    <property type="match status" value="1"/>
</dbReference>
<dbReference type="GO" id="GO:0005829">
    <property type="term" value="C:cytosol"/>
    <property type="evidence" value="ECO:0007669"/>
    <property type="project" value="TreeGrafter"/>
</dbReference>
<evidence type="ECO:0000256" key="5">
    <source>
        <dbReference type="ARBA" id="ARBA00022833"/>
    </source>
</evidence>
<feature type="domain" description="Phosphomannose isomerase type I catalytic" evidence="11">
    <location>
        <begin position="1"/>
        <end position="150"/>
    </location>
</feature>
<name>A0A7L4YRY6_9ACTN</name>
<evidence type="ECO:0000256" key="3">
    <source>
        <dbReference type="ARBA" id="ARBA00011956"/>
    </source>
</evidence>
<evidence type="ECO:0000313" key="14">
    <source>
        <dbReference type="Proteomes" id="UP000463857"/>
    </source>
</evidence>
<reference evidence="13 14" key="1">
    <citation type="journal article" date="2018" name="Int. J. Syst. Evol. Microbiol.">
        <title>Epidermidibacterium keratini gen. nov., sp. nov., a member of the family Sporichthyaceae, isolated from keratin epidermis.</title>
        <authorList>
            <person name="Lee D.G."/>
            <person name="Trujillo M.E."/>
            <person name="Kang S."/>
            <person name="Nam J.J."/>
            <person name="Kim Y.J."/>
        </authorList>
    </citation>
    <scope>NUCLEOTIDE SEQUENCE [LARGE SCALE GENOMIC DNA]</scope>
    <source>
        <strain evidence="13 14">EPI-7</strain>
    </source>
</reference>
<feature type="binding site" evidence="10">
    <location>
        <position position="266"/>
    </location>
    <ligand>
        <name>Zn(2+)</name>
        <dbReference type="ChEBI" id="CHEBI:29105"/>
    </ligand>
</feature>
<dbReference type="CDD" id="cd07011">
    <property type="entry name" value="cupin_PMI_type_I_N"/>
    <property type="match status" value="1"/>
</dbReference>
<dbReference type="InterPro" id="IPR016305">
    <property type="entry name" value="Mannose-6-P_Isomerase"/>
</dbReference>
<dbReference type="Proteomes" id="UP000463857">
    <property type="component" value="Chromosome"/>
</dbReference>
<organism evidence="13 14">
    <name type="scientific">Epidermidibacterium keratini</name>
    <dbReference type="NCBI Taxonomy" id="1891644"/>
    <lineage>
        <taxon>Bacteria</taxon>
        <taxon>Bacillati</taxon>
        <taxon>Actinomycetota</taxon>
        <taxon>Actinomycetes</taxon>
        <taxon>Sporichthyales</taxon>
        <taxon>Sporichthyaceae</taxon>
        <taxon>Epidermidibacterium</taxon>
    </lineage>
</organism>
<proteinExistence type="inferred from homology"/>
<dbReference type="Gene3D" id="1.10.441.10">
    <property type="entry name" value="Phosphomannose Isomerase, domain 2"/>
    <property type="match status" value="1"/>
</dbReference>
<dbReference type="InterPro" id="IPR046457">
    <property type="entry name" value="PMI_typeI_cat"/>
</dbReference>
<dbReference type="EMBL" id="CP047156">
    <property type="protein sequence ID" value="QHC01559.1"/>
    <property type="molecule type" value="Genomic_DNA"/>
</dbReference>
<dbReference type="GO" id="GO:0008270">
    <property type="term" value="F:zinc ion binding"/>
    <property type="evidence" value="ECO:0007669"/>
    <property type="project" value="InterPro"/>
</dbReference>
<dbReference type="SUPFAM" id="SSF51182">
    <property type="entry name" value="RmlC-like cupins"/>
    <property type="match status" value="1"/>
</dbReference>
<evidence type="ECO:0000256" key="1">
    <source>
        <dbReference type="ARBA" id="ARBA00000757"/>
    </source>
</evidence>
<feature type="active site" evidence="9">
    <location>
        <position position="285"/>
    </location>
</feature>
<keyword evidence="6 13" id="KW-0413">Isomerase</keyword>
<dbReference type="Gene3D" id="2.60.120.10">
    <property type="entry name" value="Jelly Rolls"/>
    <property type="match status" value="2"/>
</dbReference>
<keyword evidence="14" id="KW-1185">Reference proteome</keyword>
<dbReference type="GO" id="GO:0009298">
    <property type="term" value="P:GDP-mannose biosynthetic process"/>
    <property type="evidence" value="ECO:0007669"/>
    <property type="project" value="InterPro"/>
</dbReference>
<gene>
    <name evidence="13" type="primary">manA</name>
    <name evidence="13" type="ORF">EK0264_15515</name>
</gene>
<feature type="binding site" evidence="10">
    <location>
        <position position="99"/>
    </location>
    <ligand>
        <name>Zn(2+)</name>
        <dbReference type="ChEBI" id="CHEBI:29105"/>
    </ligand>
</feature>
<evidence type="ECO:0000313" key="13">
    <source>
        <dbReference type="EMBL" id="QHC01559.1"/>
    </source>
</evidence>
<keyword evidence="4 10" id="KW-0479">Metal-binding</keyword>
<evidence type="ECO:0000256" key="8">
    <source>
        <dbReference type="ARBA" id="ARBA00030762"/>
    </source>
</evidence>
<keyword evidence="5 10" id="KW-0862">Zinc</keyword>
<protein>
    <recommendedName>
        <fullName evidence="3">mannose-6-phosphate isomerase</fullName>
        <ecNumber evidence="3">5.3.1.8</ecNumber>
    </recommendedName>
    <alternativeName>
        <fullName evidence="7">Phosphohexomutase</fullName>
    </alternativeName>
    <alternativeName>
        <fullName evidence="8">Phosphomannose isomerase</fullName>
    </alternativeName>
</protein>
<dbReference type="EC" id="5.3.1.8" evidence="3"/>
<dbReference type="KEGG" id="eke:EK0264_15515"/>
<dbReference type="AlphaFoldDB" id="A0A7L4YRY6"/>
<evidence type="ECO:0000256" key="6">
    <source>
        <dbReference type="ARBA" id="ARBA00023235"/>
    </source>
</evidence>
<evidence type="ECO:0000256" key="10">
    <source>
        <dbReference type="PIRSR" id="PIRSR001480-2"/>
    </source>
</evidence>
<evidence type="ECO:0000256" key="2">
    <source>
        <dbReference type="ARBA" id="ARBA00010772"/>
    </source>
</evidence>
<dbReference type="InterPro" id="IPR001250">
    <property type="entry name" value="Man6P_Isoase-1"/>
</dbReference>
<evidence type="ECO:0000256" key="4">
    <source>
        <dbReference type="ARBA" id="ARBA00022723"/>
    </source>
</evidence>
<accession>A0A7L4YRY6</accession>
<comment type="similarity">
    <text evidence="2">Belongs to the mannose-6-phosphate isomerase type 1 family.</text>
</comment>
<dbReference type="InParanoid" id="A0A7L4YRY6"/>
<evidence type="ECO:0000256" key="9">
    <source>
        <dbReference type="PIRSR" id="PIRSR001480-1"/>
    </source>
</evidence>
<comment type="cofactor">
    <cofactor evidence="10">
        <name>Zn(2+)</name>
        <dbReference type="ChEBI" id="CHEBI:29105"/>
    </cofactor>
    <text evidence="10">Binds 1 zinc ion per subunit.</text>
</comment>
<evidence type="ECO:0000256" key="7">
    <source>
        <dbReference type="ARBA" id="ARBA00029741"/>
    </source>
</evidence>
<dbReference type="FunCoup" id="A0A7L4YRY6">
    <property type="interactions" value="368"/>
</dbReference>
<feature type="binding site" evidence="10">
    <location>
        <position position="134"/>
    </location>
    <ligand>
        <name>Zn(2+)</name>
        <dbReference type="ChEBI" id="CHEBI:29105"/>
    </ligand>
</feature>
<dbReference type="Pfam" id="PF20511">
    <property type="entry name" value="PMI_typeI_cat"/>
    <property type="match status" value="1"/>
</dbReference>
<sequence>MHRLENDIRNYAWGSHRVLAEFGGRPSPTARPEAELWIGAHPSTPSRLVGADGTSSLADAIAADPHHHLGSALAAEYDGRLPFLFKVLAAEQPLSIQAHPSHAQAKAGFAAEEELGIPRDDPKRNYKDPFAKPEVFVAQTEAEVLCGFRRSAHAAHLLSRLGVATLAPYIGSLLAGRASDGFRVVVTTLLSMPEEKQSTLAAQVAAESARAATASDVNPDEARAYEWVARLHEAYPGDVGVVISLLMNLVTLAPGQAVYHGPGVPHAYLRGSGLEAQGNSDNTLRGGLTPKHVDVAELLKVLDFEPLTDPVITAQPVPGSPAMHWPTPAREFGLYECEVTDDPHVMSLTGPRIALCLEGTTHLASGDTQLELRRGESAYFAAAEPDATLTGAGRVAVIAAGQVRRAR</sequence>
<evidence type="ECO:0000259" key="11">
    <source>
        <dbReference type="Pfam" id="PF20511"/>
    </source>
</evidence>
<dbReference type="InterPro" id="IPR014710">
    <property type="entry name" value="RmlC-like_jellyroll"/>
</dbReference>
<feature type="domain" description="Mannose-6-phosphate isomerase cupin" evidence="12">
    <location>
        <begin position="329"/>
        <end position="398"/>
    </location>
</feature>
<comment type="catalytic activity">
    <reaction evidence="1">
        <text>D-mannose 6-phosphate = D-fructose 6-phosphate</text>
        <dbReference type="Rhea" id="RHEA:12356"/>
        <dbReference type="ChEBI" id="CHEBI:58735"/>
        <dbReference type="ChEBI" id="CHEBI:61527"/>
        <dbReference type="EC" id="5.3.1.8"/>
    </reaction>
</comment>
<dbReference type="GO" id="GO:0004476">
    <property type="term" value="F:mannose-6-phosphate isomerase activity"/>
    <property type="evidence" value="ECO:0007669"/>
    <property type="project" value="UniProtKB-EC"/>
</dbReference>
<dbReference type="RefSeq" id="WP_159546694.1">
    <property type="nucleotide sequence ID" value="NZ_CP047156.1"/>
</dbReference>
<dbReference type="PIRSF" id="PIRSF001480">
    <property type="entry name" value="Mannose-6-phosphate_isomerase"/>
    <property type="match status" value="1"/>
</dbReference>
<dbReference type="Pfam" id="PF21621">
    <property type="entry name" value="MPI_cupin_dom"/>
    <property type="match status" value="1"/>
</dbReference>